<name>A0A0N9WM81_PSEFL</name>
<gene>
    <name evidence="1" type="ORF">AO356_22890</name>
</gene>
<organism evidence="1 2">
    <name type="scientific">Pseudomonas fluorescens</name>
    <dbReference type="NCBI Taxonomy" id="294"/>
    <lineage>
        <taxon>Bacteria</taxon>
        <taxon>Pseudomonadati</taxon>
        <taxon>Pseudomonadota</taxon>
        <taxon>Gammaproteobacteria</taxon>
        <taxon>Pseudomonadales</taxon>
        <taxon>Pseudomonadaceae</taxon>
        <taxon>Pseudomonas</taxon>
    </lineage>
</organism>
<dbReference type="RefSeq" id="WP_060741685.1">
    <property type="nucleotide sequence ID" value="NZ_CP012831.1"/>
</dbReference>
<sequence>MNSIFKQAELSRRAVLEKKYGKSGGPLANPPAVTITAQTLPNDLRIPVAALDAPLRYTIPRPSEPEDPDDLIEFKIRKKGEAGWQDIEEFLELGAIADREWPLSRFIPMEYLTEDRVPETPTEYEVQYIYWYGGTNEGLSDITTYAIDRTPPYRVKEPPSNRSPQAAAFPADLGPNDPIDEAYIGNNPNGITIKVGSYNYHATDTIKVFWGVAPDVNRDEPAYEGPLPSSYEVLVPIRVFVESDEGVNTLRYVVTDLAGNISKPSDPSYREIKRIPDPTVFPPPVVPLANGEDGDDLIDLRDCNEGVDIIVEVPTPNVPTDTVMAYWGSEPLGEKRVQESVDGKLTWRNVDFEIIKRVYGDTDGDELTNISYQMFRGTPKGGSDVDIKVNIFYVGPENPDEPSPINPRMTAPTLETLKGSIDEVLESDFGDPATIKIDLFSAPPTQEGWLIDVFYDDVKVGDTIRLTNGQEGTQLTPALPWQTILDQGSGTKVLRWSLYTATNPNPMGSLPKDVQVEEFPIQTPMPEVLNLAGPLKRIGCSTLNFGASGDGTPRRNLQVRIPKSSYTVDGETVTLSWAAYTNEIPPILIPGTGTTVDLNISGTFPDAGEVIEIGTYETHFKPANRGNGRLSYTITRTGTTPTPPSAEAEHYVLVTNSEAQYCEDVNPGP</sequence>
<dbReference type="Proteomes" id="UP000059425">
    <property type="component" value="Chromosome"/>
</dbReference>
<dbReference type="EMBL" id="CP012831">
    <property type="protein sequence ID" value="ALI09541.1"/>
    <property type="molecule type" value="Genomic_DNA"/>
</dbReference>
<proteinExistence type="predicted"/>
<dbReference type="AlphaFoldDB" id="A0A0N9WM81"/>
<reference evidence="1 2" key="2">
    <citation type="journal article" date="2018" name="Nature">
        <title>Mutant phenotypes for thousands of bacterial genes of unknown function.</title>
        <authorList>
            <person name="Price M.N."/>
            <person name="Wetmore K.M."/>
            <person name="Waters R.J."/>
            <person name="Callaghan M."/>
            <person name="Ray J."/>
            <person name="Liu H."/>
            <person name="Kuehl J.V."/>
            <person name="Melnyk R.A."/>
            <person name="Lamson J.S."/>
            <person name="Suh Y."/>
            <person name="Carlson H.K."/>
            <person name="Esquivel Z."/>
            <person name="Sadeeshkumar H."/>
            <person name="Chakraborty R."/>
            <person name="Zane G.M."/>
            <person name="Rubin B.E."/>
            <person name="Wall J.D."/>
            <person name="Visel A."/>
            <person name="Bristow J."/>
            <person name="Blow M.J."/>
            <person name="Arkin A.P."/>
            <person name="Deutschbauer A.M."/>
        </authorList>
    </citation>
    <scope>NUCLEOTIDE SEQUENCE [LARGE SCALE GENOMIC DNA]</scope>
    <source>
        <strain evidence="1 2">FW300-N2C3</strain>
    </source>
</reference>
<reference evidence="2" key="1">
    <citation type="submission" date="2015-09" db="EMBL/GenBank/DDBJ databases">
        <title>Whole genome sequence of Pseudomonas fluorescens FW300-N2C3.</title>
        <authorList>
            <person name="Ray J."/>
            <person name="Melnyk R."/>
            <person name="Deutschbauer A."/>
        </authorList>
    </citation>
    <scope>NUCLEOTIDE SEQUENCE [LARGE SCALE GENOMIC DNA]</scope>
    <source>
        <strain evidence="2">FW300-N2C3</strain>
    </source>
</reference>
<evidence type="ECO:0000313" key="2">
    <source>
        <dbReference type="Proteomes" id="UP000059425"/>
    </source>
</evidence>
<protein>
    <submittedName>
        <fullName evidence="1">Uncharacterized protein</fullName>
    </submittedName>
</protein>
<accession>A0A0N9WM81</accession>
<evidence type="ECO:0000313" key="1">
    <source>
        <dbReference type="EMBL" id="ALI09541.1"/>
    </source>
</evidence>
<dbReference type="OrthoDB" id="6787074at2"/>